<comment type="caution">
    <text evidence="1">The sequence shown here is derived from an EMBL/GenBank/DDBJ whole genome shotgun (WGS) entry which is preliminary data.</text>
</comment>
<dbReference type="EMBL" id="LAZR01008028">
    <property type="protein sequence ID" value="KKM81382.1"/>
    <property type="molecule type" value="Genomic_DNA"/>
</dbReference>
<protein>
    <submittedName>
        <fullName evidence="1">Uncharacterized protein</fullName>
    </submittedName>
</protein>
<accession>A0A0F9NJ94</accession>
<organism evidence="1">
    <name type="scientific">marine sediment metagenome</name>
    <dbReference type="NCBI Taxonomy" id="412755"/>
    <lineage>
        <taxon>unclassified sequences</taxon>
        <taxon>metagenomes</taxon>
        <taxon>ecological metagenomes</taxon>
    </lineage>
</organism>
<name>A0A0F9NJ94_9ZZZZ</name>
<evidence type="ECO:0000313" key="1">
    <source>
        <dbReference type="EMBL" id="KKM81382.1"/>
    </source>
</evidence>
<sequence>MAKGLNDCYGEEPGIGPLFKQIENPFWQSLFDATTMERQVAEMIWRRKGRANPIPIAELCKATKMDERTIKEIVESLVTYHKVRIGAARGKPHGYFRICSIEDQEAAVKPYRSQVRAMLRRLRVLESPAAVREFLGQLQTELDGSDGVETTKTG</sequence>
<dbReference type="AlphaFoldDB" id="A0A0F9NJ94"/>
<reference evidence="1" key="1">
    <citation type="journal article" date="2015" name="Nature">
        <title>Complex archaea that bridge the gap between prokaryotes and eukaryotes.</title>
        <authorList>
            <person name="Spang A."/>
            <person name="Saw J.H."/>
            <person name="Jorgensen S.L."/>
            <person name="Zaremba-Niedzwiedzka K."/>
            <person name="Martijn J."/>
            <person name="Lind A.E."/>
            <person name="van Eijk R."/>
            <person name="Schleper C."/>
            <person name="Guy L."/>
            <person name="Ettema T.J."/>
        </authorList>
    </citation>
    <scope>NUCLEOTIDE SEQUENCE</scope>
</reference>
<gene>
    <name evidence="1" type="ORF">LCGC14_1330410</name>
</gene>
<proteinExistence type="predicted"/>